<dbReference type="EMBL" id="CP118246">
    <property type="protein sequence ID" value="WDR01803.1"/>
    <property type="molecule type" value="Genomic_DNA"/>
</dbReference>
<name>A0ABY7YKN2_9HYPH</name>
<keyword evidence="1" id="KW-0472">Membrane</keyword>
<evidence type="ECO:0000313" key="3">
    <source>
        <dbReference type="Proteomes" id="UP001220530"/>
    </source>
</evidence>
<keyword evidence="1" id="KW-1133">Transmembrane helix</keyword>
<reference evidence="2 3" key="1">
    <citation type="submission" date="2023-02" db="EMBL/GenBank/DDBJ databases">
        <title>Devosia algicola sp. nov., isolated from the phycosphere of marine algae.</title>
        <authorList>
            <person name="Kim J.M."/>
            <person name="Lee J.K."/>
            <person name="Choi B.J."/>
            <person name="Bayburt H."/>
            <person name="Jeon C.O."/>
        </authorList>
    </citation>
    <scope>NUCLEOTIDE SEQUENCE [LARGE SCALE GENOMIC DNA]</scope>
    <source>
        <strain evidence="2 3">G20-9</strain>
    </source>
</reference>
<sequence length="116" mass="12742">MTVYAIYEAGSGNKAPVAVAEKFSWLGFLLPPVFAVLHGLWLELLVYGVKIVALIWLSQYIGSDTAMLLYLALAVWIGLAAPAMRRAKLGRKGWHHRADRVAASSDTATLAWMERA</sequence>
<accession>A0ABY7YKN2</accession>
<protein>
    <submittedName>
        <fullName evidence="2">DUF2628 domain-containing protein</fullName>
    </submittedName>
</protein>
<dbReference type="Proteomes" id="UP001220530">
    <property type="component" value="Chromosome"/>
</dbReference>
<keyword evidence="1" id="KW-0812">Transmembrane</keyword>
<evidence type="ECO:0000313" key="2">
    <source>
        <dbReference type="EMBL" id="WDR01803.1"/>
    </source>
</evidence>
<feature type="transmembrane region" description="Helical" evidence="1">
    <location>
        <begin position="67"/>
        <end position="84"/>
    </location>
</feature>
<evidence type="ECO:0000256" key="1">
    <source>
        <dbReference type="SAM" id="Phobius"/>
    </source>
</evidence>
<dbReference type="InterPro" id="IPR024399">
    <property type="entry name" value="DUF2628"/>
</dbReference>
<keyword evidence="3" id="KW-1185">Reference proteome</keyword>
<proteinExistence type="predicted"/>
<dbReference type="RefSeq" id="WP_282218213.1">
    <property type="nucleotide sequence ID" value="NZ_CP118246.1"/>
</dbReference>
<organism evidence="2 3">
    <name type="scientific">Devosia algicola</name>
    <dbReference type="NCBI Taxonomy" id="3026418"/>
    <lineage>
        <taxon>Bacteria</taxon>
        <taxon>Pseudomonadati</taxon>
        <taxon>Pseudomonadota</taxon>
        <taxon>Alphaproteobacteria</taxon>
        <taxon>Hyphomicrobiales</taxon>
        <taxon>Devosiaceae</taxon>
        <taxon>Devosia</taxon>
    </lineage>
</organism>
<dbReference type="Pfam" id="PF10947">
    <property type="entry name" value="DUF2628"/>
    <property type="match status" value="1"/>
</dbReference>
<gene>
    <name evidence="2" type="ORF">PSQ19_13890</name>
</gene>